<dbReference type="PANTHER" id="PTHR35697:SF1">
    <property type="entry name" value="PROTEIN TRACHEARY ELEMENT DIFFERENTIATION-RELATED 7"/>
    <property type="match status" value="1"/>
</dbReference>
<organism evidence="2 3">
    <name type="scientific">Ficus carica</name>
    <name type="common">Common fig</name>
    <dbReference type="NCBI Taxonomy" id="3494"/>
    <lineage>
        <taxon>Eukaryota</taxon>
        <taxon>Viridiplantae</taxon>
        <taxon>Streptophyta</taxon>
        <taxon>Embryophyta</taxon>
        <taxon>Tracheophyta</taxon>
        <taxon>Spermatophyta</taxon>
        <taxon>Magnoliopsida</taxon>
        <taxon>eudicotyledons</taxon>
        <taxon>Gunneridae</taxon>
        <taxon>Pentapetalae</taxon>
        <taxon>rosids</taxon>
        <taxon>fabids</taxon>
        <taxon>Rosales</taxon>
        <taxon>Moraceae</taxon>
        <taxon>Ficeae</taxon>
        <taxon>Ficus</taxon>
    </lineage>
</organism>
<evidence type="ECO:0000256" key="1">
    <source>
        <dbReference type="SAM" id="Phobius"/>
    </source>
</evidence>
<proteinExistence type="predicted"/>
<dbReference type="InterPro" id="IPR044950">
    <property type="entry name" value="TED6/7"/>
</dbReference>
<name>A0AA88CR13_FICCA</name>
<keyword evidence="1" id="KW-1133">Transmembrane helix</keyword>
<dbReference type="Proteomes" id="UP001187192">
    <property type="component" value="Unassembled WGS sequence"/>
</dbReference>
<comment type="caution">
    <text evidence="2">The sequence shown here is derived from an EMBL/GenBank/DDBJ whole genome shotgun (WGS) entry which is preliminary data.</text>
</comment>
<gene>
    <name evidence="2" type="ORF">TIFTF001_040806</name>
</gene>
<dbReference type="AlphaFoldDB" id="A0AA88CR13"/>
<keyword evidence="1" id="KW-0472">Membrane</keyword>
<evidence type="ECO:0000313" key="3">
    <source>
        <dbReference type="Proteomes" id="UP001187192"/>
    </source>
</evidence>
<feature type="transmembrane region" description="Helical" evidence="1">
    <location>
        <begin position="12"/>
        <end position="35"/>
    </location>
</feature>
<keyword evidence="1" id="KW-0812">Transmembrane</keyword>
<dbReference type="EMBL" id="BTGU01001600">
    <property type="protein sequence ID" value="GMN26127.1"/>
    <property type="molecule type" value="Genomic_DNA"/>
</dbReference>
<dbReference type="GO" id="GO:0009834">
    <property type="term" value="P:plant-type secondary cell wall biogenesis"/>
    <property type="evidence" value="ECO:0007669"/>
    <property type="project" value="InterPro"/>
</dbReference>
<dbReference type="PANTHER" id="PTHR35697">
    <property type="entry name" value="OS08G0108300 PROTEIN"/>
    <property type="match status" value="1"/>
</dbReference>
<protein>
    <submittedName>
        <fullName evidence="2">Uncharacterized protein</fullName>
    </submittedName>
</protein>
<keyword evidence="3" id="KW-1185">Reference proteome</keyword>
<accession>A0AA88CR13</accession>
<sequence>MASLDNLPTVTIIVFISVGCVFFLVFLAAALFCFLKKRKKTVQETGIIHLDEHKNTREAVVVGPQGIDTMVLSVEDDIHIDGDIKKNEKVGEGLHAKSVEVNASTS</sequence>
<evidence type="ECO:0000313" key="2">
    <source>
        <dbReference type="EMBL" id="GMN26127.1"/>
    </source>
</evidence>
<reference evidence="2" key="1">
    <citation type="submission" date="2023-07" db="EMBL/GenBank/DDBJ databases">
        <title>draft genome sequence of fig (Ficus carica).</title>
        <authorList>
            <person name="Takahashi T."/>
            <person name="Nishimura K."/>
        </authorList>
    </citation>
    <scope>NUCLEOTIDE SEQUENCE</scope>
</reference>